<accession>A0A6M0RHH2</accession>
<feature type="domain" description="Inner membrane protein YgaP-like transmembrane" evidence="2">
    <location>
        <begin position="1"/>
        <end position="66"/>
    </location>
</feature>
<name>A0A6M0RHH2_9CYAN</name>
<gene>
    <name evidence="3" type="ORF">DXZ20_08585</name>
</gene>
<comment type="caution">
    <text evidence="3">The sequence shown here is derived from an EMBL/GenBank/DDBJ whole genome shotgun (WGS) entry which is preliminary data.</text>
</comment>
<dbReference type="Pfam" id="PF11127">
    <property type="entry name" value="YgaP-like_TM"/>
    <property type="match status" value="1"/>
</dbReference>
<evidence type="ECO:0000313" key="3">
    <source>
        <dbReference type="EMBL" id="NEZ55727.1"/>
    </source>
</evidence>
<reference evidence="3 4" key="1">
    <citation type="journal article" date="2020" name="Microb. Ecol.">
        <title>Ecogenomics of the Marine Benthic Filamentous Cyanobacterium Adonisia.</title>
        <authorList>
            <person name="Walter J.M."/>
            <person name="Coutinho F.H."/>
            <person name="Leomil L."/>
            <person name="Hargreaves P.I."/>
            <person name="Campeao M.E."/>
            <person name="Vieira V.V."/>
            <person name="Silva B.S."/>
            <person name="Fistarol G.O."/>
            <person name="Salomon P.S."/>
            <person name="Sawabe T."/>
            <person name="Mino S."/>
            <person name="Hosokawa M."/>
            <person name="Miyashita H."/>
            <person name="Maruyama F."/>
            <person name="van Verk M.C."/>
            <person name="Dutilh B.E."/>
            <person name="Thompson C.C."/>
            <person name="Thompson F.L."/>
        </authorList>
    </citation>
    <scope>NUCLEOTIDE SEQUENCE [LARGE SCALE GENOMIC DNA]</scope>
    <source>
        <strain evidence="3 4">CCMR0081</strain>
    </source>
</reference>
<keyword evidence="4" id="KW-1185">Reference proteome</keyword>
<protein>
    <submittedName>
        <fullName evidence="3">DUF2892 domain-containing protein</fullName>
    </submittedName>
</protein>
<keyword evidence="1" id="KW-0472">Membrane</keyword>
<dbReference type="EMBL" id="QXHD01000004">
    <property type="protein sequence ID" value="NEZ55727.1"/>
    <property type="molecule type" value="Genomic_DNA"/>
</dbReference>
<organism evidence="3 4">
    <name type="scientific">Adonisia turfae CCMR0081</name>
    <dbReference type="NCBI Taxonomy" id="2292702"/>
    <lineage>
        <taxon>Bacteria</taxon>
        <taxon>Bacillati</taxon>
        <taxon>Cyanobacteriota</taxon>
        <taxon>Adonisia</taxon>
        <taxon>Adonisia turfae</taxon>
    </lineage>
</organism>
<dbReference type="Proteomes" id="UP000481033">
    <property type="component" value="Unassembled WGS sequence"/>
</dbReference>
<keyword evidence="1" id="KW-0812">Transmembrane</keyword>
<evidence type="ECO:0000313" key="4">
    <source>
        <dbReference type="Proteomes" id="UP000481033"/>
    </source>
</evidence>
<feature type="transmembrane region" description="Helical" evidence="1">
    <location>
        <begin position="35"/>
        <end position="59"/>
    </location>
</feature>
<proteinExistence type="predicted"/>
<dbReference type="InterPro" id="IPR021309">
    <property type="entry name" value="YgaP-like_TM"/>
</dbReference>
<evidence type="ECO:0000256" key="1">
    <source>
        <dbReference type="SAM" id="Phobius"/>
    </source>
</evidence>
<keyword evidence="1" id="KW-1133">Transmembrane helix</keyword>
<feature type="transmembrane region" description="Helical" evidence="1">
    <location>
        <begin position="12"/>
        <end position="29"/>
    </location>
</feature>
<dbReference type="RefSeq" id="WP_163697624.1">
    <property type="nucleotide sequence ID" value="NZ_QXHD01000004.1"/>
</dbReference>
<evidence type="ECO:0000259" key="2">
    <source>
        <dbReference type="Pfam" id="PF11127"/>
    </source>
</evidence>
<dbReference type="AlphaFoldDB" id="A0A6M0RHH2"/>
<sequence length="72" mass="7624">MFNNVGTIDRLLRTLAAIVLLYFGLLIYADSTLGIVLDIAGGIALFTGVFGSCALYGLLGINTRKSNQDSPT</sequence>